<evidence type="ECO:0000313" key="17">
    <source>
        <dbReference type="Proteomes" id="UP000299102"/>
    </source>
</evidence>
<dbReference type="Pfam" id="PF00728">
    <property type="entry name" value="Glyco_hydro_20"/>
    <property type="match status" value="1"/>
</dbReference>
<dbReference type="GO" id="GO:0000272">
    <property type="term" value="P:polysaccharide catabolic process"/>
    <property type="evidence" value="ECO:0007669"/>
    <property type="project" value="UniProtKB-KW"/>
</dbReference>
<sequence>MLALYLRTPTLCTQEPSLYVSKSPCIAYDRLVLSEVRINATSIRDWPRHPHRGLLVDTSRHFVTVGGLLRILDAMSYSKLNVLHWHIVDDQSFPYYSERFPNLSDMGAYHWSAVYRPGDVQRVVHAARDRGIRVLPEFDVPGHTRSWGVAYPSLLTKCYVGNSMNGLGPMDPTNRQVYDMLKDLFAELRQVFPEKYFHVGGDEVDLSCWASNPQIEDYMLKNNISSTNQLHALFMNTTIPLLSAGTIPVVWQEVFDERVPLPNGTLVQVWISNSRDYLRNVLSSGHRVVYSTCWYLDHLKSGGDWGDFYACDPREVLRDSSLENDIIGGEACMWGEVVDDTNLATRVWPRAAAVAERLWSAAGGAAAAARHRLEEHACRLRRRGIPAQPPNGPGFCLV</sequence>
<dbReference type="AlphaFoldDB" id="A0A4C1WI15"/>
<evidence type="ECO:0000256" key="5">
    <source>
        <dbReference type="ARBA" id="ARBA00022801"/>
    </source>
</evidence>
<dbReference type="STRING" id="151549.A0A4C1WI15"/>
<dbReference type="Proteomes" id="UP000299102">
    <property type="component" value="Unassembled WGS sequence"/>
</dbReference>
<evidence type="ECO:0000256" key="9">
    <source>
        <dbReference type="ARBA" id="ARBA00023295"/>
    </source>
</evidence>
<name>A0A4C1WI15_EUMVA</name>
<evidence type="ECO:0000256" key="4">
    <source>
        <dbReference type="ARBA" id="ARBA00022729"/>
    </source>
</evidence>
<accession>A0A4C1WI15</accession>
<dbReference type="GO" id="GO:0005764">
    <property type="term" value="C:lysosome"/>
    <property type="evidence" value="ECO:0007669"/>
    <property type="project" value="TreeGrafter"/>
</dbReference>
<evidence type="ECO:0000256" key="13">
    <source>
        <dbReference type="ARBA" id="ARBA00076749"/>
    </source>
</evidence>
<keyword evidence="5" id="KW-0378">Hydrolase</keyword>
<dbReference type="InterPro" id="IPR025705">
    <property type="entry name" value="Beta_hexosaminidase_sua/sub"/>
</dbReference>
<dbReference type="EC" id="3.2.1.52" evidence="3"/>
<feature type="active site" description="Proton donor" evidence="14">
    <location>
        <position position="203"/>
    </location>
</feature>
<dbReference type="FunFam" id="3.20.20.80:FF:000063">
    <property type="entry name" value="Beta-hexosaminidase"/>
    <property type="match status" value="1"/>
</dbReference>
<protein>
    <recommendedName>
        <fullName evidence="11">Chitooligosaccharidolytic beta-N-acetylglucosaminidase</fullName>
        <ecNumber evidence="3">3.2.1.52</ecNumber>
    </recommendedName>
    <alternativeName>
        <fullName evidence="13">Beta-GlcNAcase</fullName>
    </alternativeName>
    <alternativeName>
        <fullName evidence="12">Beta-hexosaminidase</fullName>
    </alternativeName>
</protein>
<keyword evidence="6" id="KW-0146">Chitin degradation</keyword>
<evidence type="ECO:0000256" key="14">
    <source>
        <dbReference type="PIRSR" id="PIRSR625705-1"/>
    </source>
</evidence>
<proteinExistence type="inferred from homology"/>
<dbReference type="OrthoDB" id="428480at2759"/>
<keyword evidence="4" id="KW-0732">Signal</keyword>
<evidence type="ECO:0000259" key="15">
    <source>
        <dbReference type="Pfam" id="PF00728"/>
    </source>
</evidence>
<dbReference type="PRINTS" id="PR00738">
    <property type="entry name" value="GLHYDRLASE20"/>
</dbReference>
<evidence type="ECO:0000256" key="12">
    <source>
        <dbReference type="ARBA" id="ARBA00076634"/>
    </source>
</evidence>
<keyword evidence="9" id="KW-0326">Glycosidase</keyword>
<feature type="domain" description="Glycoside hydrolase family 20 catalytic" evidence="15">
    <location>
        <begin position="49"/>
        <end position="361"/>
    </location>
</feature>
<evidence type="ECO:0000256" key="6">
    <source>
        <dbReference type="ARBA" id="ARBA00023024"/>
    </source>
</evidence>
<comment type="catalytic activity">
    <reaction evidence="1">
        <text>Hydrolysis of terminal non-reducing N-acetyl-D-hexosamine residues in N-acetyl-beta-D-hexosaminides.</text>
        <dbReference type="EC" id="3.2.1.52"/>
    </reaction>
</comment>
<evidence type="ECO:0000256" key="3">
    <source>
        <dbReference type="ARBA" id="ARBA00012663"/>
    </source>
</evidence>
<keyword evidence="8" id="KW-0119">Carbohydrate metabolism</keyword>
<evidence type="ECO:0000256" key="8">
    <source>
        <dbReference type="ARBA" id="ARBA00023277"/>
    </source>
</evidence>
<keyword evidence="10" id="KW-0624">Polysaccharide degradation</keyword>
<dbReference type="EMBL" id="BGZK01000567">
    <property type="protein sequence ID" value="GBP50510.1"/>
    <property type="molecule type" value="Genomic_DNA"/>
</dbReference>
<dbReference type="SUPFAM" id="SSF51445">
    <property type="entry name" value="(Trans)glycosidases"/>
    <property type="match status" value="1"/>
</dbReference>
<evidence type="ECO:0000256" key="7">
    <source>
        <dbReference type="ARBA" id="ARBA00023180"/>
    </source>
</evidence>
<dbReference type="GO" id="GO:0006689">
    <property type="term" value="P:ganglioside catabolic process"/>
    <property type="evidence" value="ECO:0007669"/>
    <property type="project" value="TreeGrafter"/>
</dbReference>
<evidence type="ECO:0000313" key="16">
    <source>
        <dbReference type="EMBL" id="GBP50510.1"/>
    </source>
</evidence>
<reference evidence="16 17" key="1">
    <citation type="journal article" date="2019" name="Commun. Biol.">
        <title>The bagworm genome reveals a unique fibroin gene that provides high tensile strength.</title>
        <authorList>
            <person name="Kono N."/>
            <person name="Nakamura H."/>
            <person name="Ohtoshi R."/>
            <person name="Tomita M."/>
            <person name="Numata K."/>
            <person name="Arakawa K."/>
        </authorList>
    </citation>
    <scope>NUCLEOTIDE SEQUENCE [LARGE SCALE GENOMIC DNA]</scope>
</reference>
<dbReference type="Gene3D" id="3.20.20.80">
    <property type="entry name" value="Glycosidases"/>
    <property type="match status" value="1"/>
</dbReference>
<dbReference type="PANTHER" id="PTHR22600:SF21">
    <property type="entry name" value="BETA-HEXOSAMINIDASE A"/>
    <property type="match status" value="1"/>
</dbReference>
<gene>
    <name evidence="16" type="primary">Hexb</name>
    <name evidence="16" type="ORF">EVAR_25207_1</name>
</gene>
<comment type="caution">
    <text evidence="16">The sequence shown here is derived from an EMBL/GenBank/DDBJ whole genome shotgun (WGS) entry which is preliminary data.</text>
</comment>
<comment type="similarity">
    <text evidence="2">Belongs to the glycosyl hydrolase 20 family.</text>
</comment>
<evidence type="ECO:0000256" key="10">
    <source>
        <dbReference type="ARBA" id="ARBA00023326"/>
    </source>
</evidence>
<evidence type="ECO:0000256" key="11">
    <source>
        <dbReference type="ARBA" id="ARBA00070325"/>
    </source>
</evidence>
<dbReference type="InterPro" id="IPR017853">
    <property type="entry name" value="GH"/>
</dbReference>
<keyword evidence="7" id="KW-0325">Glycoprotein</keyword>
<dbReference type="PANTHER" id="PTHR22600">
    <property type="entry name" value="BETA-HEXOSAMINIDASE"/>
    <property type="match status" value="1"/>
</dbReference>
<keyword evidence="17" id="KW-1185">Reference proteome</keyword>
<dbReference type="GO" id="GO:0004563">
    <property type="term" value="F:beta-N-acetylhexosaminidase activity"/>
    <property type="evidence" value="ECO:0007669"/>
    <property type="project" value="UniProtKB-EC"/>
</dbReference>
<dbReference type="GO" id="GO:0016020">
    <property type="term" value="C:membrane"/>
    <property type="evidence" value="ECO:0007669"/>
    <property type="project" value="TreeGrafter"/>
</dbReference>
<dbReference type="GO" id="GO:0030203">
    <property type="term" value="P:glycosaminoglycan metabolic process"/>
    <property type="evidence" value="ECO:0007669"/>
    <property type="project" value="TreeGrafter"/>
</dbReference>
<evidence type="ECO:0000256" key="1">
    <source>
        <dbReference type="ARBA" id="ARBA00001231"/>
    </source>
</evidence>
<dbReference type="CDD" id="cd06562">
    <property type="entry name" value="GH20_HexA_HexB-like"/>
    <property type="match status" value="1"/>
</dbReference>
<organism evidence="16 17">
    <name type="scientific">Eumeta variegata</name>
    <name type="common">Bagworm moth</name>
    <name type="synonym">Eumeta japonica</name>
    <dbReference type="NCBI Taxonomy" id="151549"/>
    <lineage>
        <taxon>Eukaryota</taxon>
        <taxon>Metazoa</taxon>
        <taxon>Ecdysozoa</taxon>
        <taxon>Arthropoda</taxon>
        <taxon>Hexapoda</taxon>
        <taxon>Insecta</taxon>
        <taxon>Pterygota</taxon>
        <taxon>Neoptera</taxon>
        <taxon>Endopterygota</taxon>
        <taxon>Lepidoptera</taxon>
        <taxon>Glossata</taxon>
        <taxon>Ditrysia</taxon>
        <taxon>Tineoidea</taxon>
        <taxon>Psychidae</taxon>
        <taxon>Oiketicinae</taxon>
        <taxon>Eumeta</taxon>
    </lineage>
</organism>
<dbReference type="InterPro" id="IPR015883">
    <property type="entry name" value="Glyco_hydro_20_cat"/>
</dbReference>
<evidence type="ECO:0000256" key="2">
    <source>
        <dbReference type="ARBA" id="ARBA00006285"/>
    </source>
</evidence>
<dbReference type="GO" id="GO:0006032">
    <property type="term" value="P:chitin catabolic process"/>
    <property type="evidence" value="ECO:0007669"/>
    <property type="project" value="UniProtKB-KW"/>
</dbReference>